<comment type="caution">
    <text evidence="2">The sequence shown here is derived from an EMBL/GenBank/DDBJ whole genome shotgun (WGS) entry which is preliminary data.</text>
</comment>
<gene>
    <name evidence="2" type="ORF">G1H19_01540</name>
</gene>
<dbReference type="Proteomes" id="UP000470470">
    <property type="component" value="Unassembled WGS sequence"/>
</dbReference>
<accession>A0A7K3W8B3</accession>
<dbReference type="PANTHER" id="PTHR37946">
    <property type="entry name" value="SLL1969 PROTEIN"/>
    <property type="match status" value="1"/>
</dbReference>
<dbReference type="Gene3D" id="3.40.50.1820">
    <property type="entry name" value="alpha/beta hydrolase"/>
    <property type="match status" value="1"/>
</dbReference>
<proteinExistence type="predicted"/>
<organism evidence="2 3">
    <name type="scientific">Goekera deserti</name>
    <dbReference type="NCBI Taxonomy" id="2497753"/>
    <lineage>
        <taxon>Bacteria</taxon>
        <taxon>Bacillati</taxon>
        <taxon>Actinomycetota</taxon>
        <taxon>Actinomycetes</taxon>
        <taxon>Geodermatophilales</taxon>
        <taxon>Geodermatophilaceae</taxon>
        <taxon>Goekera</taxon>
    </lineage>
</organism>
<dbReference type="AlphaFoldDB" id="A0A7K3W8B3"/>
<evidence type="ECO:0000313" key="2">
    <source>
        <dbReference type="EMBL" id="NEL52698.1"/>
    </source>
</evidence>
<evidence type="ECO:0000313" key="3">
    <source>
        <dbReference type="Proteomes" id="UP000470470"/>
    </source>
</evidence>
<dbReference type="EMBL" id="JAAGWK010000005">
    <property type="protein sequence ID" value="NEL52698.1"/>
    <property type="molecule type" value="Genomic_DNA"/>
</dbReference>
<dbReference type="SUPFAM" id="SSF53474">
    <property type="entry name" value="alpha/beta-Hydrolases"/>
    <property type="match status" value="1"/>
</dbReference>
<keyword evidence="2" id="KW-0378">Hydrolase</keyword>
<dbReference type="PANTHER" id="PTHR37946:SF1">
    <property type="entry name" value="SLL1969 PROTEIN"/>
    <property type="match status" value="1"/>
</dbReference>
<name>A0A7K3W8B3_9ACTN</name>
<dbReference type="Pfam" id="PF02089">
    <property type="entry name" value="Palm_thioest"/>
    <property type="match status" value="1"/>
</dbReference>
<feature type="region of interest" description="Disordered" evidence="1">
    <location>
        <begin position="1"/>
        <end position="25"/>
    </location>
</feature>
<dbReference type="GO" id="GO:0016787">
    <property type="term" value="F:hydrolase activity"/>
    <property type="evidence" value="ECO:0007669"/>
    <property type="project" value="UniProtKB-KW"/>
</dbReference>
<dbReference type="InterPro" id="IPR029058">
    <property type="entry name" value="AB_hydrolase_fold"/>
</dbReference>
<evidence type="ECO:0000256" key="1">
    <source>
        <dbReference type="SAM" id="MobiDB-lite"/>
    </source>
</evidence>
<sequence length="305" mass="32444">MAGSGWHAGAPATVTDSGEPEDVGTSRSIARTVRQYCSPAGIAGGLTELAWVGAHALLYPLGTRADALRPDARIRPGEQSAAVRALFADDPLAARIPVVMVHGFVDNHSVFTLMRRSLRRRGFTSVCSWNYSPLLQDVRAAAEELGRHLEDVCAATGHDRVHVVGHSLGGLIARYHVQCQGGSDRVASLVTLGTPHSGTVWAHLLPAPLVRQLRPGSELLAELEQPSAACTTEITAVYSDLDQVVVPARSGRCDHADLQARNVLVRGVGHMSLPVHRTVVDEVAATLAGRRPVSRTQPTETIAVA</sequence>
<keyword evidence="3" id="KW-1185">Reference proteome</keyword>
<reference evidence="2 3" key="1">
    <citation type="submission" date="2020-02" db="EMBL/GenBank/DDBJ databases">
        <title>The whole genome sequence of CPCC 205119.</title>
        <authorList>
            <person name="Jiang Z."/>
        </authorList>
    </citation>
    <scope>NUCLEOTIDE SEQUENCE [LARGE SCALE GENOMIC DNA]</scope>
    <source>
        <strain evidence="2 3">CPCC 205119</strain>
    </source>
</reference>
<protein>
    <submittedName>
        <fullName evidence="2">Alpha/beta fold hydrolase</fullName>
    </submittedName>
</protein>